<evidence type="ECO:0000256" key="2">
    <source>
        <dbReference type="ARBA" id="ARBA00022857"/>
    </source>
</evidence>
<evidence type="ECO:0000256" key="4">
    <source>
        <dbReference type="PIRSR" id="PIRSR000097-1"/>
    </source>
</evidence>
<dbReference type="Proteomes" id="UP000199341">
    <property type="component" value="Unassembled WGS sequence"/>
</dbReference>
<evidence type="ECO:0000313" key="9">
    <source>
        <dbReference type="EMBL" id="SDN40459.1"/>
    </source>
</evidence>
<organism evidence="9 10">
    <name type="scientific">Actinacidiphila guanduensis</name>
    <dbReference type="NCBI Taxonomy" id="310781"/>
    <lineage>
        <taxon>Bacteria</taxon>
        <taxon>Bacillati</taxon>
        <taxon>Actinomycetota</taxon>
        <taxon>Actinomycetes</taxon>
        <taxon>Kitasatosporales</taxon>
        <taxon>Streptomycetaceae</taxon>
        <taxon>Actinacidiphila</taxon>
    </lineage>
</organism>
<dbReference type="PANTHER" id="PTHR43827:SF3">
    <property type="entry name" value="NADP-DEPENDENT OXIDOREDUCTASE DOMAIN-CONTAINING PROTEIN"/>
    <property type="match status" value="1"/>
</dbReference>
<keyword evidence="3" id="KW-0560">Oxidoreductase</keyword>
<comment type="similarity">
    <text evidence="1">Belongs to the aldo/keto reductase family.</text>
</comment>
<dbReference type="AlphaFoldDB" id="A0A1H0B4B2"/>
<evidence type="ECO:0000259" key="8">
    <source>
        <dbReference type="Pfam" id="PF00248"/>
    </source>
</evidence>
<dbReference type="PROSITE" id="PS00062">
    <property type="entry name" value="ALDOKETO_REDUCTASE_2"/>
    <property type="match status" value="1"/>
</dbReference>
<dbReference type="Pfam" id="PF00248">
    <property type="entry name" value="Aldo_ket_red"/>
    <property type="match status" value="1"/>
</dbReference>
<dbReference type="RefSeq" id="WP_093783856.1">
    <property type="nucleotide sequence ID" value="NZ_FNIE01000004.1"/>
</dbReference>
<dbReference type="InterPro" id="IPR036812">
    <property type="entry name" value="NAD(P)_OxRdtase_dom_sf"/>
</dbReference>
<dbReference type="EMBL" id="FNIE01000004">
    <property type="protein sequence ID" value="SDN40459.1"/>
    <property type="molecule type" value="Genomic_DNA"/>
</dbReference>
<evidence type="ECO:0000313" key="10">
    <source>
        <dbReference type="Proteomes" id="UP000199341"/>
    </source>
</evidence>
<dbReference type="STRING" id="310781.SAMN05216259_10443"/>
<dbReference type="OrthoDB" id="9804790at2"/>
<keyword evidence="2" id="KW-0521">NADP</keyword>
<reference evidence="9 10" key="1">
    <citation type="submission" date="2016-10" db="EMBL/GenBank/DDBJ databases">
        <authorList>
            <person name="de Groot N.N."/>
        </authorList>
    </citation>
    <scope>NUCLEOTIDE SEQUENCE [LARGE SCALE GENOMIC DNA]</scope>
    <source>
        <strain evidence="9 10">CGMCC 4.2022</strain>
    </source>
</reference>
<dbReference type="PROSITE" id="PS00063">
    <property type="entry name" value="ALDOKETO_REDUCTASE_3"/>
    <property type="match status" value="1"/>
</dbReference>
<dbReference type="InterPro" id="IPR020471">
    <property type="entry name" value="AKR"/>
</dbReference>
<dbReference type="Gene3D" id="3.20.20.100">
    <property type="entry name" value="NADP-dependent oxidoreductase domain"/>
    <property type="match status" value="1"/>
</dbReference>
<feature type="site" description="Lowers pKa of active site Tyr" evidence="6">
    <location>
        <position position="73"/>
    </location>
</feature>
<keyword evidence="10" id="KW-1185">Reference proteome</keyword>
<sequence length="295" mass="32622">METITLNNGVTLPALGLGVYQSAPEETADAVATALELGYRHVDTAAAYFNEKEVGDGLRRAGLPRDEVFIETKVFPSDYGFDETLHAFEKSTRKLGVDQLDLFILHQPRPGLFDRTLAAYRALEKLLADGSVRAIGVSNFKPSHLKRLLAEVDVVPAVNQIELHPYFQQPDVQSADAELGILTQAWSPIGGITFYPGPWREDRMNVMRDPTIAAIAETHAKSPAQVMLRWGIQHGRSVIPKSTNPGRIAQNLDVFDFALDDEEMTRIDALDTGKRAGVDPDEPRGDFYDRPIPEA</sequence>
<proteinExistence type="inferred from homology"/>
<gene>
    <name evidence="9" type="ORF">SAMN05216259_10443</name>
</gene>
<feature type="binding site" evidence="5">
    <location>
        <position position="106"/>
    </location>
    <ligand>
        <name>substrate</name>
    </ligand>
</feature>
<name>A0A1H0B4B2_9ACTN</name>
<evidence type="ECO:0000256" key="7">
    <source>
        <dbReference type="SAM" id="MobiDB-lite"/>
    </source>
</evidence>
<dbReference type="PRINTS" id="PR00069">
    <property type="entry name" value="ALDKETRDTASE"/>
</dbReference>
<dbReference type="PROSITE" id="PS00798">
    <property type="entry name" value="ALDOKETO_REDUCTASE_1"/>
    <property type="match status" value="1"/>
</dbReference>
<dbReference type="FunFam" id="3.20.20.100:FF:000015">
    <property type="entry name" value="Oxidoreductase, aldo/keto reductase family"/>
    <property type="match status" value="1"/>
</dbReference>
<evidence type="ECO:0000256" key="1">
    <source>
        <dbReference type="ARBA" id="ARBA00007905"/>
    </source>
</evidence>
<evidence type="ECO:0000256" key="6">
    <source>
        <dbReference type="PIRSR" id="PIRSR000097-3"/>
    </source>
</evidence>
<dbReference type="InterPro" id="IPR023210">
    <property type="entry name" value="NADP_OxRdtase_dom"/>
</dbReference>
<evidence type="ECO:0000256" key="5">
    <source>
        <dbReference type="PIRSR" id="PIRSR000097-2"/>
    </source>
</evidence>
<dbReference type="InterPro" id="IPR018170">
    <property type="entry name" value="Aldo/ket_reductase_CS"/>
</dbReference>
<dbReference type="GO" id="GO:0016616">
    <property type="term" value="F:oxidoreductase activity, acting on the CH-OH group of donors, NAD or NADP as acceptor"/>
    <property type="evidence" value="ECO:0007669"/>
    <property type="project" value="UniProtKB-ARBA"/>
</dbReference>
<dbReference type="PANTHER" id="PTHR43827">
    <property type="entry name" value="2,5-DIKETO-D-GLUCONIC ACID REDUCTASE"/>
    <property type="match status" value="1"/>
</dbReference>
<dbReference type="PIRSF" id="PIRSF000097">
    <property type="entry name" value="AKR"/>
    <property type="match status" value="1"/>
</dbReference>
<protein>
    <submittedName>
        <fullName evidence="9">Aldo/keto reductase</fullName>
    </submittedName>
</protein>
<accession>A0A1H0B4B2</accession>
<feature type="domain" description="NADP-dependent oxidoreductase" evidence="8">
    <location>
        <begin position="21"/>
        <end position="271"/>
    </location>
</feature>
<dbReference type="SUPFAM" id="SSF51430">
    <property type="entry name" value="NAD(P)-linked oxidoreductase"/>
    <property type="match status" value="1"/>
</dbReference>
<evidence type="ECO:0000256" key="3">
    <source>
        <dbReference type="ARBA" id="ARBA00023002"/>
    </source>
</evidence>
<feature type="active site" description="Proton donor" evidence="4">
    <location>
        <position position="48"/>
    </location>
</feature>
<feature type="region of interest" description="Disordered" evidence="7">
    <location>
        <begin position="270"/>
        <end position="295"/>
    </location>
</feature>